<proteinExistence type="predicted"/>
<gene>
    <name evidence="2" type="ORF">AVEN_139000_1</name>
</gene>
<dbReference type="EMBL" id="BGPR01013816">
    <property type="protein sequence ID" value="GBN62387.1"/>
    <property type="molecule type" value="Genomic_DNA"/>
</dbReference>
<feature type="compositionally biased region" description="Polar residues" evidence="1">
    <location>
        <begin position="169"/>
        <end position="187"/>
    </location>
</feature>
<name>A0A4Y2QGI4_ARAVE</name>
<sequence length="187" mass="21224">MWMLRAKKSYSLRHRMPTYQLFAPKLTSTDIISPFTTDIRYITGSDNLVANTFSRISESNLLHFNNFRVSAEDQYSDEELQSLMDSGTRLEFKPLYFTSSEKSLICDVSTGINTHKPVSARFVWKSINKEFAPWYEKSNVRDPKLRGTQETPPGKDFPTTPASPHGEFSASTNGKSTPSQTPDQTQP</sequence>
<comment type="caution">
    <text evidence="2">The sequence shown here is derived from an EMBL/GenBank/DDBJ whole genome shotgun (WGS) entry which is preliminary data.</text>
</comment>
<dbReference type="OrthoDB" id="422540at2759"/>
<reference evidence="2 3" key="1">
    <citation type="journal article" date="2019" name="Sci. Rep.">
        <title>Orb-weaving spider Araneus ventricosus genome elucidates the spidroin gene catalogue.</title>
        <authorList>
            <person name="Kono N."/>
            <person name="Nakamura H."/>
            <person name="Ohtoshi R."/>
            <person name="Moran D.A.P."/>
            <person name="Shinohara A."/>
            <person name="Yoshida Y."/>
            <person name="Fujiwara M."/>
            <person name="Mori M."/>
            <person name="Tomita M."/>
            <person name="Arakawa K."/>
        </authorList>
    </citation>
    <scope>NUCLEOTIDE SEQUENCE [LARGE SCALE GENOMIC DNA]</scope>
</reference>
<evidence type="ECO:0000313" key="3">
    <source>
        <dbReference type="Proteomes" id="UP000499080"/>
    </source>
</evidence>
<evidence type="ECO:0000256" key="1">
    <source>
        <dbReference type="SAM" id="MobiDB-lite"/>
    </source>
</evidence>
<organism evidence="2 3">
    <name type="scientific">Araneus ventricosus</name>
    <name type="common">Orbweaver spider</name>
    <name type="synonym">Epeira ventricosa</name>
    <dbReference type="NCBI Taxonomy" id="182803"/>
    <lineage>
        <taxon>Eukaryota</taxon>
        <taxon>Metazoa</taxon>
        <taxon>Ecdysozoa</taxon>
        <taxon>Arthropoda</taxon>
        <taxon>Chelicerata</taxon>
        <taxon>Arachnida</taxon>
        <taxon>Araneae</taxon>
        <taxon>Araneomorphae</taxon>
        <taxon>Entelegynae</taxon>
        <taxon>Araneoidea</taxon>
        <taxon>Araneidae</taxon>
        <taxon>Araneus</taxon>
    </lineage>
</organism>
<dbReference type="AlphaFoldDB" id="A0A4Y2QGI4"/>
<feature type="region of interest" description="Disordered" evidence="1">
    <location>
        <begin position="141"/>
        <end position="187"/>
    </location>
</feature>
<accession>A0A4Y2QGI4</accession>
<evidence type="ECO:0000313" key="2">
    <source>
        <dbReference type="EMBL" id="GBN62387.1"/>
    </source>
</evidence>
<protein>
    <submittedName>
        <fullName evidence="2">Uncharacterized protein</fullName>
    </submittedName>
</protein>
<dbReference type="Proteomes" id="UP000499080">
    <property type="component" value="Unassembled WGS sequence"/>
</dbReference>
<keyword evidence="3" id="KW-1185">Reference proteome</keyword>